<evidence type="ECO:0000313" key="3">
    <source>
        <dbReference type="Proteomes" id="UP000073492"/>
    </source>
</evidence>
<keyword evidence="3" id="KW-1185">Reference proteome</keyword>
<name>A0A139IQR2_9PEZI</name>
<accession>A0A139IQR2</accession>
<feature type="compositionally biased region" description="Low complexity" evidence="1">
    <location>
        <begin position="77"/>
        <end position="86"/>
    </location>
</feature>
<gene>
    <name evidence="2" type="ORF">AC579_2038</name>
</gene>
<proteinExistence type="predicted"/>
<feature type="region of interest" description="Disordered" evidence="1">
    <location>
        <begin position="95"/>
        <end position="140"/>
    </location>
</feature>
<dbReference type="EMBL" id="LFZO01000025">
    <property type="protein sequence ID" value="KXT17103.1"/>
    <property type="molecule type" value="Genomic_DNA"/>
</dbReference>
<evidence type="ECO:0000256" key="1">
    <source>
        <dbReference type="SAM" id="MobiDB-lite"/>
    </source>
</evidence>
<dbReference type="AlphaFoldDB" id="A0A139IQR2"/>
<feature type="region of interest" description="Disordered" evidence="1">
    <location>
        <begin position="68"/>
        <end position="87"/>
    </location>
</feature>
<reference evidence="2 3" key="1">
    <citation type="submission" date="2015-07" db="EMBL/GenBank/DDBJ databases">
        <title>Comparative genomics of the Sigatoka disease complex on banana suggests a link between parallel evolutionary changes in Pseudocercospora fijiensis and Pseudocercospora eumusae and increased virulence on the banana host.</title>
        <authorList>
            <person name="Chang T.-C."/>
            <person name="Salvucci A."/>
            <person name="Crous P.W."/>
            <person name="Stergiopoulos I."/>
        </authorList>
    </citation>
    <scope>NUCLEOTIDE SEQUENCE [LARGE SCALE GENOMIC DNA]</scope>
    <source>
        <strain evidence="2 3">CBS 116634</strain>
    </source>
</reference>
<feature type="compositionally biased region" description="Polar residues" evidence="1">
    <location>
        <begin position="110"/>
        <end position="140"/>
    </location>
</feature>
<sequence length="545" mass="61134">MENSAVEIICSLEQANTQLRAENEQLRALLEFHGIKVNLTTATQQTQYRARNATTQTWPEINEDLVGEENSTDIDTPDSASCSSSRCSDDIFSESSASTEASSLSDTTSVCGNEWTSEPSTDDWTTGADTAPQEVSSNWDNSAPVVPLIQQRKQITPADAFFEESELAKRTRLVGDFDETDAVFVRIPSTRLKHFLTKAVDHAQEIIFRSFSKLLPEEAPRCWDAPAFVSFARGDLQALPESIPFGASTKFGDSFDADIDVVSSAIIDTYDVRNAAAHLGYLKSWVVDELLTRVHRLAIVMQDEGAAVKVRKLRDQLQLEAQQGLDKIKAGWLDGTRPPKHIERTFEDCLCAKPTEWSKFPQIIREAAEAWKQMYDDSHSTKRSGFIYHYTTVLDTTGACVKWAVAALDSAQQFTQDMNDKYNRPYRVEAARQLSNEASSKRAAHCTAQLEGMKRIFYLTERFCLTAESKRLHNIPQSAVRTSTKEMCKLSGWVKQRNPSPPDKETSACEQMVRSTVAFAKKYSSSIQRMMGYTTCIWLNDSARQ</sequence>
<evidence type="ECO:0000313" key="2">
    <source>
        <dbReference type="EMBL" id="KXT17103.1"/>
    </source>
</evidence>
<dbReference type="Proteomes" id="UP000073492">
    <property type="component" value="Unassembled WGS sequence"/>
</dbReference>
<organism evidence="2 3">
    <name type="scientific">Pseudocercospora musae</name>
    <dbReference type="NCBI Taxonomy" id="113226"/>
    <lineage>
        <taxon>Eukaryota</taxon>
        <taxon>Fungi</taxon>
        <taxon>Dikarya</taxon>
        <taxon>Ascomycota</taxon>
        <taxon>Pezizomycotina</taxon>
        <taxon>Dothideomycetes</taxon>
        <taxon>Dothideomycetidae</taxon>
        <taxon>Mycosphaerellales</taxon>
        <taxon>Mycosphaerellaceae</taxon>
        <taxon>Pseudocercospora</taxon>
    </lineage>
</organism>
<feature type="compositionally biased region" description="Low complexity" evidence="1">
    <location>
        <begin position="95"/>
        <end position="109"/>
    </location>
</feature>
<comment type="caution">
    <text evidence="2">The sequence shown here is derived from an EMBL/GenBank/DDBJ whole genome shotgun (WGS) entry which is preliminary data.</text>
</comment>
<protein>
    <submittedName>
        <fullName evidence="2">Uncharacterized protein</fullName>
    </submittedName>
</protein>
<dbReference type="OrthoDB" id="3643320at2759"/>